<sequence length="46" mass="5383">MNQSDYDSLMETLRIYRNPVMYERICRGMQQATDGDVAEHSLLSED</sequence>
<dbReference type="RefSeq" id="WP_180326305.1">
    <property type="nucleotide sequence ID" value="NZ_PCHH01000001.1"/>
</dbReference>
<dbReference type="InterPro" id="IPR036165">
    <property type="entry name" value="YefM-like_sf"/>
</dbReference>
<name>A0A2N3R7U3_9BIFI</name>
<dbReference type="Proteomes" id="UP000233762">
    <property type="component" value="Unassembled WGS sequence"/>
</dbReference>
<evidence type="ECO:0000256" key="1">
    <source>
        <dbReference type="ARBA" id="ARBA00009981"/>
    </source>
</evidence>
<proteinExistence type="inferred from homology"/>
<reference evidence="2 3" key="1">
    <citation type="submission" date="2017-10" db="EMBL/GenBank/DDBJ databases">
        <title>Bifidobacterium genomics.</title>
        <authorList>
            <person name="Lugli G.A."/>
            <person name="Milani C."/>
            <person name="Mancabelli L."/>
        </authorList>
    </citation>
    <scope>NUCLEOTIDE SEQUENCE [LARGE SCALE GENOMIC DNA]</scope>
    <source>
        <strain evidence="2 3">1520B</strain>
    </source>
</reference>
<dbReference type="AlphaFoldDB" id="A0A2N3R7U3"/>
<dbReference type="EMBL" id="PCHH01000001">
    <property type="protein sequence ID" value="PKV05401.1"/>
    <property type="molecule type" value="Genomic_DNA"/>
</dbReference>
<protein>
    <submittedName>
        <fullName evidence="2">Uncharacterized protein</fullName>
    </submittedName>
</protein>
<evidence type="ECO:0000313" key="2">
    <source>
        <dbReference type="EMBL" id="PKV05401.1"/>
    </source>
</evidence>
<evidence type="ECO:0000313" key="3">
    <source>
        <dbReference type="Proteomes" id="UP000233762"/>
    </source>
</evidence>
<organism evidence="2 3">
    <name type="scientific">Bifidobacterium pseudolongum subsp. globosum</name>
    <dbReference type="NCBI Taxonomy" id="1690"/>
    <lineage>
        <taxon>Bacteria</taxon>
        <taxon>Bacillati</taxon>
        <taxon>Actinomycetota</taxon>
        <taxon>Actinomycetes</taxon>
        <taxon>Bifidobacteriales</taxon>
        <taxon>Bifidobacteriaceae</taxon>
        <taxon>Bifidobacterium</taxon>
    </lineage>
</organism>
<comment type="similarity">
    <text evidence="1">Belongs to the phD/YefM antitoxin family.</text>
</comment>
<comment type="caution">
    <text evidence="2">The sequence shown here is derived from an EMBL/GenBank/DDBJ whole genome shotgun (WGS) entry which is preliminary data.</text>
</comment>
<dbReference type="SUPFAM" id="SSF143120">
    <property type="entry name" value="YefM-like"/>
    <property type="match status" value="1"/>
</dbReference>
<accession>A0A2N3R7U3</accession>
<gene>
    <name evidence="2" type="ORF">CQR50_0656</name>
</gene>